<dbReference type="Gene3D" id="3.30.200.20">
    <property type="entry name" value="Phosphorylase Kinase, domain 1"/>
    <property type="match status" value="1"/>
</dbReference>
<evidence type="ECO:0000259" key="9">
    <source>
        <dbReference type="PROSITE" id="PS50011"/>
    </source>
</evidence>
<dbReference type="SMART" id="SM00220">
    <property type="entry name" value="S_TKc"/>
    <property type="match status" value="1"/>
</dbReference>
<evidence type="ECO:0000256" key="1">
    <source>
        <dbReference type="ARBA" id="ARBA00010062"/>
    </source>
</evidence>
<evidence type="ECO:0000313" key="11">
    <source>
        <dbReference type="Proteomes" id="UP001273589"/>
    </source>
</evidence>
<feature type="compositionally biased region" description="Basic and acidic residues" evidence="8">
    <location>
        <begin position="326"/>
        <end position="348"/>
    </location>
</feature>
<keyword evidence="5" id="KW-0418">Kinase</keyword>
<dbReference type="Pfam" id="PF13458">
    <property type="entry name" value="Peripla_BP_6"/>
    <property type="match status" value="1"/>
</dbReference>
<dbReference type="PANTHER" id="PTHR43289:SF34">
    <property type="entry name" value="SERINE_THREONINE-PROTEIN KINASE YBDM-RELATED"/>
    <property type="match status" value="1"/>
</dbReference>
<evidence type="ECO:0000256" key="3">
    <source>
        <dbReference type="ARBA" id="ARBA00022729"/>
    </source>
</evidence>
<protein>
    <submittedName>
        <fullName evidence="10">ABC transporter substrate-binding protein</fullName>
    </submittedName>
</protein>
<dbReference type="PROSITE" id="PS00107">
    <property type="entry name" value="PROTEIN_KINASE_ATP"/>
    <property type="match status" value="1"/>
</dbReference>
<dbReference type="Pfam" id="PF00069">
    <property type="entry name" value="Pkinase"/>
    <property type="match status" value="1"/>
</dbReference>
<reference evidence="10" key="1">
    <citation type="journal article" date="2023" name="Microb. Genom.">
        <title>Mesoterricola silvestris gen. nov., sp. nov., Mesoterricola sediminis sp. nov., Geothrix oryzae sp. nov., Geothrix edaphica sp. nov., Geothrix rubra sp. nov., and Geothrix limicola sp. nov., six novel members of Acidobacteriota isolated from soils.</title>
        <authorList>
            <person name="Weisberg A.J."/>
            <person name="Pearce E."/>
            <person name="Kramer C.G."/>
            <person name="Chang J.H."/>
            <person name="Clarke C.R."/>
        </authorList>
    </citation>
    <scope>NUCLEOTIDE SEQUENCE</scope>
    <source>
        <strain evidence="10">ND06-05F</strain>
    </source>
</reference>
<dbReference type="AlphaFoldDB" id="A0AAJ2PYB6"/>
<dbReference type="RefSeq" id="WP_319698190.1">
    <property type="nucleotide sequence ID" value="NZ_JARAWN010000433.1"/>
</dbReference>
<dbReference type="PROSITE" id="PS50011">
    <property type="entry name" value="PROTEIN_KINASE_DOM"/>
    <property type="match status" value="1"/>
</dbReference>
<organism evidence="10 11">
    <name type="scientific">Streptomyces europaeiscabiei</name>
    <dbReference type="NCBI Taxonomy" id="146819"/>
    <lineage>
        <taxon>Bacteria</taxon>
        <taxon>Bacillati</taxon>
        <taxon>Actinomycetota</taxon>
        <taxon>Actinomycetes</taxon>
        <taxon>Kitasatosporales</taxon>
        <taxon>Streptomycetaceae</taxon>
        <taxon>Streptomyces</taxon>
    </lineage>
</organism>
<evidence type="ECO:0000256" key="7">
    <source>
        <dbReference type="PROSITE-ProRule" id="PRU10141"/>
    </source>
</evidence>
<dbReference type="InterPro" id="IPR008271">
    <property type="entry name" value="Ser/Thr_kinase_AS"/>
</dbReference>
<keyword evidence="2" id="KW-0808">Transferase</keyword>
<evidence type="ECO:0000256" key="5">
    <source>
        <dbReference type="ARBA" id="ARBA00022777"/>
    </source>
</evidence>
<feature type="compositionally biased region" description="Low complexity" evidence="8">
    <location>
        <begin position="283"/>
        <end position="298"/>
    </location>
</feature>
<dbReference type="SUPFAM" id="SSF53822">
    <property type="entry name" value="Periplasmic binding protein-like I"/>
    <property type="match status" value="1"/>
</dbReference>
<dbReference type="EMBL" id="JARAWN010000433">
    <property type="protein sequence ID" value="MDX3135642.1"/>
    <property type="molecule type" value="Genomic_DNA"/>
</dbReference>
<dbReference type="CDD" id="cd14014">
    <property type="entry name" value="STKc_PknB_like"/>
    <property type="match status" value="1"/>
</dbReference>
<proteinExistence type="inferred from homology"/>
<feature type="region of interest" description="Disordered" evidence="8">
    <location>
        <begin position="387"/>
        <end position="442"/>
    </location>
</feature>
<dbReference type="InterPro" id="IPR017441">
    <property type="entry name" value="Protein_kinase_ATP_BS"/>
</dbReference>
<sequence>MERMRSSDPARIADHRLLGRLGAGGMGVVYLARTPAGSLVALKVLAAEYAEDAGFRGRFRREVEVARRISSPWAVPLVDADADAEAPWLATAYVPGPSLAEAVAAHGPLTEHGLRILGGRLALALGEVHRAGLVHRDLKPGNVLLAPDGPRLIDFGIARAPEDTSLTATGFVVGTPGYLSPEQAEGLGGQTIGAPSDVFSLGCVLAFAATGRPPFGAGALDALLYRAVHDPADLDGVPATLVDLLSRCLEKDPVRRPTVEEVVRELLPGDSAEGGVSAEGMESSAPGGAADGPDAGSGETPAETPVEAADAEGGTAAEGPDDEAEVRDAEVRDAEVRDAEVRDAEVRETPAQPADAPGSVPASWLPEEVIRLIARRSTEALALPDIDHTEISGDPPHAGTAPGGGSPKGSGPRRSASDDDTASPASGTDDTRPTAATDPPEAPARRRILLAGAGALLAAGGATTWWTLGRDDGSGAKKPAAASRRPAYTVALHGDLSGEQRATGKAQERGLRLAVEEFNARRNAPFQVDVRAVDDAGDPAESARLAKRLADDPSVLAVVGPTTDATALSALAAYDAALLPVLAVSPGAVALVVQGFRSFLHTRLPDSVLPVYLDAVLRSTRPRRIGLVVDRAADSYAAEVSSSLSRQLHTAGQPFLPRVVGTMRSGFGDTVDDLLAAGTDSFTFAGLPDRAGSFARTLSERGFSGARASGPALLDPRFVTAAKEAADGWTIVAPVVDPTGIPEAKAFVSAYRKRWKQAPPRYAAEAYDVTSMVLKSLGDLPSKSRTREELLATLRAVKYQGITRTYGFQKNGLPLIDGTGAYLWRVEDGAFVYGGPAPLTA</sequence>
<dbReference type="InterPro" id="IPR000719">
    <property type="entry name" value="Prot_kinase_dom"/>
</dbReference>
<dbReference type="PROSITE" id="PS00108">
    <property type="entry name" value="PROTEIN_KINASE_ST"/>
    <property type="match status" value="1"/>
</dbReference>
<keyword evidence="3" id="KW-0732">Signal</keyword>
<name>A0AAJ2PYB6_9ACTN</name>
<dbReference type="InterPro" id="IPR028081">
    <property type="entry name" value="Leu-bd"/>
</dbReference>
<feature type="domain" description="Protein kinase" evidence="9">
    <location>
        <begin position="15"/>
        <end position="267"/>
    </location>
</feature>
<feature type="compositionally biased region" description="Low complexity" evidence="8">
    <location>
        <begin position="307"/>
        <end position="318"/>
    </location>
</feature>
<evidence type="ECO:0000256" key="4">
    <source>
        <dbReference type="ARBA" id="ARBA00022741"/>
    </source>
</evidence>
<comment type="similarity">
    <text evidence="1">Belongs to the leucine-binding protein family.</text>
</comment>
<dbReference type="SUPFAM" id="SSF56112">
    <property type="entry name" value="Protein kinase-like (PK-like)"/>
    <property type="match status" value="1"/>
</dbReference>
<accession>A0AAJ2PYB6</accession>
<evidence type="ECO:0000256" key="8">
    <source>
        <dbReference type="SAM" id="MobiDB-lite"/>
    </source>
</evidence>
<evidence type="ECO:0000313" key="10">
    <source>
        <dbReference type="EMBL" id="MDX3135642.1"/>
    </source>
</evidence>
<dbReference type="InterPro" id="IPR028082">
    <property type="entry name" value="Peripla_BP_I"/>
</dbReference>
<dbReference type="PANTHER" id="PTHR43289">
    <property type="entry name" value="MITOGEN-ACTIVATED PROTEIN KINASE KINASE KINASE 20-RELATED"/>
    <property type="match status" value="1"/>
</dbReference>
<feature type="compositionally biased region" description="Low complexity" evidence="8">
    <location>
        <begin position="422"/>
        <end position="439"/>
    </location>
</feature>
<dbReference type="Proteomes" id="UP001273589">
    <property type="component" value="Unassembled WGS sequence"/>
</dbReference>
<dbReference type="GO" id="GO:0005524">
    <property type="term" value="F:ATP binding"/>
    <property type="evidence" value="ECO:0007669"/>
    <property type="project" value="UniProtKB-UniRule"/>
</dbReference>
<evidence type="ECO:0000256" key="6">
    <source>
        <dbReference type="ARBA" id="ARBA00022840"/>
    </source>
</evidence>
<dbReference type="InterPro" id="IPR011009">
    <property type="entry name" value="Kinase-like_dom_sf"/>
</dbReference>
<feature type="binding site" evidence="7">
    <location>
        <position position="43"/>
    </location>
    <ligand>
        <name>ATP</name>
        <dbReference type="ChEBI" id="CHEBI:30616"/>
    </ligand>
</feature>
<evidence type="ECO:0000256" key="2">
    <source>
        <dbReference type="ARBA" id="ARBA00022679"/>
    </source>
</evidence>
<gene>
    <name evidence="10" type="ORF">PV367_38935</name>
</gene>
<feature type="region of interest" description="Disordered" evidence="8">
    <location>
        <begin position="260"/>
        <end position="362"/>
    </location>
</feature>
<comment type="caution">
    <text evidence="10">The sequence shown here is derived from an EMBL/GenBank/DDBJ whole genome shotgun (WGS) entry which is preliminary data.</text>
</comment>
<dbReference type="Gene3D" id="1.10.510.10">
    <property type="entry name" value="Transferase(Phosphotransferase) domain 1"/>
    <property type="match status" value="1"/>
</dbReference>
<dbReference type="GO" id="GO:0004674">
    <property type="term" value="F:protein serine/threonine kinase activity"/>
    <property type="evidence" value="ECO:0007669"/>
    <property type="project" value="TreeGrafter"/>
</dbReference>
<keyword evidence="4 7" id="KW-0547">Nucleotide-binding</keyword>
<dbReference type="Gene3D" id="3.40.50.2300">
    <property type="match status" value="2"/>
</dbReference>
<keyword evidence="6 7" id="KW-0067">ATP-binding</keyword>